<organism evidence="2 5">
    <name type="scientific">Didymodactylos carnosus</name>
    <dbReference type="NCBI Taxonomy" id="1234261"/>
    <lineage>
        <taxon>Eukaryota</taxon>
        <taxon>Metazoa</taxon>
        <taxon>Spiralia</taxon>
        <taxon>Gnathifera</taxon>
        <taxon>Rotifera</taxon>
        <taxon>Eurotatoria</taxon>
        <taxon>Bdelloidea</taxon>
        <taxon>Philodinida</taxon>
        <taxon>Philodinidae</taxon>
        <taxon>Didymodactylos</taxon>
    </lineage>
</organism>
<protein>
    <submittedName>
        <fullName evidence="2">Uncharacterized protein</fullName>
    </submittedName>
</protein>
<accession>A0A815F3B5</accession>
<dbReference type="EMBL" id="CAJNOK010004618">
    <property type="protein sequence ID" value="CAF0943604.1"/>
    <property type="molecule type" value="Genomic_DNA"/>
</dbReference>
<evidence type="ECO:0000313" key="3">
    <source>
        <dbReference type="EMBL" id="CAF3718384.1"/>
    </source>
</evidence>
<dbReference type="Proteomes" id="UP000682733">
    <property type="component" value="Unassembled WGS sequence"/>
</dbReference>
<dbReference type="Proteomes" id="UP000663829">
    <property type="component" value="Unassembled WGS sequence"/>
</dbReference>
<dbReference type="EMBL" id="CAJOBC010047488">
    <property type="protein sequence ID" value="CAF4166161.1"/>
    <property type="molecule type" value="Genomic_DNA"/>
</dbReference>
<gene>
    <name evidence="2" type="ORF">GPM918_LOCUS29458</name>
    <name evidence="1" type="ORF">OVA965_LOCUS11767</name>
    <name evidence="4" type="ORF">SRO942_LOCUS30039</name>
    <name evidence="3" type="ORF">TMI583_LOCUS11771</name>
</gene>
<evidence type="ECO:0000313" key="4">
    <source>
        <dbReference type="EMBL" id="CAF4166161.1"/>
    </source>
</evidence>
<evidence type="ECO:0000313" key="1">
    <source>
        <dbReference type="EMBL" id="CAF0943604.1"/>
    </source>
</evidence>
<dbReference type="Proteomes" id="UP000677228">
    <property type="component" value="Unassembled WGS sequence"/>
</dbReference>
<dbReference type="OrthoDB" id="6378377at2759"/>
<evidence type="ECO:0000313" key="2">
    <source>
        <dbReference type="EMBL" id="CAF1320701.1"/>
    </source>
</evidence>
<dbReference type="AlphaFoldDB" id="A0A815F3B5"/>
<sequence length="205" mass="24128">MDGEWALQNAFTDVFPGLETLRWHNHFYKDIKKCLRENLNRLHQGVTNRAQEPSPAITVTTTPFVLPELITNQLPSSNESPNDLYRRLKDLFVKQHLDDVCNLLRGVTKIEFMNEYQKKKVEWAPAFTAYWERWHLSHIDCFGTWTNRPYGLFDEISGITNNPVESINAVLKKWISWKQLTTDKLVQMLYLFLGYYCNEIKRGLS</sequence>
<dbReference type="Proteomes" id="UP000681722">
    <property type="component" value="Unassembled WGS sequence"/>
</dbReference>
<reference evidence="2" key="1">
    <citation type="submission" date="2021-02" db="EMBL/GenBank/DDBJ databases">
        <authorList>
            <person name="Nowell W R."/>
        </authorList>
    </citation>
    <scope>NUCLEOTIDE SEQUENCE</scope>
</reference>
<dbReference type="EMBL" id="CAJOBA010004623">
    <property type="protein sequence ID" value="CAF3718384.1"/>
    <property type="molecule type" value="Genomic_DNA"/>
</dbReference>
<comment type="caution">
    <text evidence="2">The sequence shown here is derived from an EMBL/GenBank/DDBJ whole genome shotgun (WGS) entry which is preliminary data.</text>
</comment>
<evidence type="ECO:0000313" key="5">
    <source>
        <dbReference type="Proteomes" id="UP000663829"/>
    </source>
</evidence>
<keyword evidence="5" id="KW-1185">Reference proteome</keyword>
<proteinExistence type="predicted"/>
<dbReference type="EMBL" id="CAJNOQ010013388">
    <property type="protein sequence ID" value="CAF1320701.1"/>
    <property type="molecule type" value="Genomic_DNA"/>
</dbReference>
<name>A0A815F3B5_9BILA</name>